<gene>
    <name evidence="1" type="ORF">JTE90_009829</name>
</gene>
<dbReference type="PANTHER" id="PTHR33936:SF24">
    <property type="entry name" value="C2H2-TYPE DOMAIN-CONTAINING PROTEIN"/>
    <property type="match status" value="1"/>
</dbReference>
<name>A0AAV6UBV6_9ARAC</name>
<dbReference type="AlphaFoldDB" id="A0AAV6UBV6"/>
<dbReference type="PANTHER" id="PTHR33936">
    <property type="entry name" value="PROTEIN CBG17840"/>
    <property type="match status" value="1"/>
</dbReference>
<reference evidence="1 2" key="1">
    <citation type="journal article" date="2022" name="Nat. Ecol. Evol.">
        <title>A masculinizing supergene underlies an exaggerated male reproductive morph in a spider.</title>
        <authorList>
            <person name="Hendrickx F."/>
            <person name="De Corte Z."/>
            <person name="Sonet G."/>
            <person name="Van Belleghem S.M."/>
            <person name="Kostlbacher S."/>
            <person name="Vangestel C."/>
        </authorList>
    </citation>
    <scope>NUCLEOTIDE SEQUENCE [LARGE SCALE GENOMIC DNA]</scope>
    <source>
        <strain evidence="1">W744_W776</strain>
    </source>
</reference>
<organism evidence="1 2">
    <name type="scientific">Oedothorax gibbosus</name>
    <dbReference type="NCBI Taxonomy" id="931172"/>
    <lineage>
        <taxon>Eukaryota</taxon>
        <taxon>Metazoa</taxon>
        <taxon>Ecdysozoa</taxon>
        <taxon>Arthropoda</taxon>
        <taxon>Chelicerata</taxon>
        <taxon>Arachnida</taxon>
        <taxon>Araneae</taxon>
        <taxon>Araneomorphae</taxon>
        <taxon>Entelegynae</taxon>
        <taxon>Araneoidea</taxon>
        <taxon>Linyphiidae</taxon>
        <taxon>Erigoninae</taxon>
        <taxon>Oedothorax</taxon>
    </lineage>
</organism>
<proteinExistence type="predicted"/>
<sequence length="104" mass="12314">MLIGLFVIVQASLRHGERWLKTQGSNKLDRYCQSRIQVTQYEDDKCSVIYQSTHVGHENEVRHLCLSQEAERESIAIKIASNILLKSDEIRDYRRFFIYKKRLV</sequence>
<evidence type="ECO:0000313" key="1">
    <source>
        <dbReference type="EMBL" id="KAG8181669.1"/>
    </source>
</evidence>
<dbReference type="InterPro" id="IPR052797">
    <property type="entry name" value="RegFact_GeneExpr_CellDeath"/>
</dbReference>
<dbReference type="EMBL" id="JAFNEN010000502">
    <property type="protein sequence ID" value="KAG8181669.1"/>
    <property type="molecule type" value="Genomic_DNA"/>
</dbReference>
<protein>
    <submittedName>
        <fullName evidence="1">Uncharacterized protein</fullName>
    </submittedName>
</protein>
<accession>A0AAV6UBV6</accession>
<evidence type="ECO:0000313" key="2">
    <source>
        <dbReference type="Proteomes" id="UP000827092"/>
    </source>
</evidence>
<dbReference type="Proteomes" id="UP000827092">
    <property type="component" value="Unassembled WGS sequence"/>
</dbReference>
<keyword evidence="2" id="KW-1185">Reference proteome</keyword>
<comment type="caution">
    <text evidence="1">The sequence shown here is derived from an EMBL/GenBank/DDBJ whole genome shotgun (WGS) entry which is preliminary data.</text>
</comment>